<dbReference type="InterPro" id="IPR001841">
    <property type="entry name" value="Znf_RING"/>
</dbReference>
<evidence type="ECO:0000256" key="2">
    <source>
        <dbReference type="ARBA" id="ARBA00004141"/>
    </source>
</evidence>
<comment type="subcellular location">
    <subcellularLocation>
        <location evidence="2">Membrane</location>
        <topology evidence="2">Multi-pass membrane protein</topology>
    </subcellularLocation>
</comment>
<evidence type="ECO:0000256" key="5">
    <source>
        <dbReference type="ARBA" id="ARBA00022692"/>
    </source>
</evidence>
<proteinExistence type="predicted"/>
<dbReference type="Proteomes" id="UP000053732">
    <property type="component" value="Unassembled WGS sequence"/>
</dbReference>
<evidence type="ECO:0000256" key="7">
    <source>
        <dbReference type="ARBA" id="ARBA00022771"/>
    </source>
</evidence>
<dbReference type="Gene3D" id="3.30.40.10">
    <property type="entry name" value="Zinc/RING finger domain, C3HC4 (zinc finger)"/>
    <property type="match status" value="1"/>
</dbReference>
<dbReference type="GO" id="GO:0061630">
    <property type="term" value="F:ubiquitin protein ligase activity"/>
    <property type="evidence" value="ECO:0007669"/>
    <property type="project" value="UniProtKB-EC"/>
</dbReference>
<sequence>MSATPSGPTASPAVTAVICAALIIGLCLAAFTRWFCCIRRRSTEGNPAAVHPSFFQLQANQSKLQETLPTVEDLNKYLPMVEYKIWKSQQYEQRMSSPQAATEAQKTLSDPNLSALLPQSPTEDPVHLSKLNADVQGQVKISEEVLIKDRHFESSLTPEALESSCQTTQSALSPDWPVGITVSGDACAICLDIMEDEIKVRGLPCNHAFHVNCVDKWLLWRRACCPVCRFAYVSTPQGVFYVVIATRAITDNKDWFRFKNKEEEEEEEENGGLCSKANKPSIRFFTSLFFVARHKRGGA</sequence>
<dbReference type="GO" id="GO:0016567">
    <property type="term" value="P:protein ubiquitination"/>
    <property type="evidence" value="ECO:0007669"/>
    <property type="project" value="TreeGrafter"/>
</dbReference>
<dbReference type="PANTHER" id="PTHR45977:SF4">
    <property type="entry name" value="RING-TYPE DOMAIN-CONTAINING PROTEIN"/>
    <property type="match status" value="1"/>
</dbReference>
<dbReference type="GO" id="GO:0008270">
    <property type="term" value="F:zinc ion binding"/>
    <property type="evidence" value="ECO:0007669"/>
    <property type="project" value="UniProtKB-KW"/>
</dbReference>
<evidence type="ECO:0000313" key="15">
    <source>
        <dbReference type="EMBL" id="CRL30681.1"/>
    </source>
</evidence>
<dbReference type="InterPro" id="IPR013083">
    <property type="entry name" value="Znf_RING/FYVE/PHD"/>
</dbReference>
<evidence type="ECO:0000256" key="9">
    <source>
        <dbReference type="ARBA" id="ARBA00022833"/>
    </source>
</evidence>
<dbReference type="SMART" id="SM00184">
    <property type="entry name" value="RING"/>
    <property type="match status" value="1"/>
</dbReference>
<keyword evidence="10 13" id="KW-1133">Transmembrane helix</keyword>
<reference evidence="15 16" key="1">
    <citation type="journal article" date="2014" name="Nat. Commun.">
        <title>Multiple recent horizontal transfers of a large genomic region in cheese making fungi.</title>
        <authorList>
            <person name="Cheeseman K."/>
            <person name="Ropars J."/>
            <person name="Renault P."/>
            <person name="Dupont J."/>
            <person name="Gouzy J."/>
            <person name="Branca A."/>
            <person name="Abraham A.L."/>
            <person name="Ceppi M."/>
            <person name="Conseiller E."/>
            <person name="Debuchy R."/>
            <person name="Malagnac F."/>
            <person name="Goarin A."/>
            <person name="Silar P."/>
            <person name="Lacoste S."/>
            <person name="Sallet E."/>
            <person name="Bensimon A."/>
            <person name="Giraud T."/>
            <person name="Brygoo Y."/>
        </authorList>
    </citation>
    <scope>NUCLEOTIDE SEQUENCE [LARGE SCALE GENOMIC DNA]</scope>
    <source>
        <strain evidence="16">FM 013</strain>
    </source>
</reference>
<dbReference type="PANTHER" id="PTHR45977">
    <property type="entry name" value="TARGET OF ERK KINASE MPK-1"/>
    <property type="match status" value="1"/>
</dbReference>
<evidence type="ECO:0000256" key="12">
    <source>
        <dbReference type="PROSITE-ProRule" id="PRU00175"/>
    </source>
</evidence>
<keyword evidence="6" id="KW-0479">Metal-binding</keyword>
<dbReference type="SUPFAM" id="SSF57850">
    <property type="entry name" value="RING/U-box"/>
    <property type="match status" value="1"/>
</dbReference>
<evidence type="ECO:0000256" key="13">
    <source>
        <dbReference type="SAM" id="Phobius"/>
    </source>
</evidence>
<dbReference type="EMBL" id="HG793190">
    <property type="protein sequence ID" value="CRL30681.1"/>
    <property type="molecule type" value="Genomic_DNA"/>
</dbReference>
<evidence type="ECO:0000313" key="16">
    <source>
        <dbReference type="Proteomes" id="UP000053732"/>
    </source>
</evidence>
<evidence type="ECO:0000256" key="4">
    <source>
        <dbReference type="ARBA" id="ARBA00022679"/>
    </source>
</evidence>
<evidence type="ECO:0000256" key="10">
    <source>
        <dbReference type="ARBA" id="ARBA00022989"/>
    </source>
</evidence>
<keyword evidence="7 12" id="KW-0863">Zinc-finger</keyword>
<keyword evidence="5 13" id="KW-0812">Transmembrane</keyword>
<name>A0A0G4PW05_PENC3</name>
<feature type="domain" description="RING-type" evidence="14">
    <location>
        <begin position="187"/>
        <end position="229"/>
    </location>
</feature>
<evidence type="ECO:0000256" key="8">
    <source>
        <dbReference type="ARBA" id="ARBA00022786"/>
    </source>
</evidence>
<evidence type="ECO:0000256" key="3">
    <source>
        <dbReference type="ARBA" id="ARBA00012483"/>
    </source>
</evidence>
<feature type="transmembrane region" description="Helical" evidence="13">
    <location>
        <begin position="12"/>
        <end position="31"/>
    </location>
</feature>
<evidence type="ECO:0000256" key="1">
    <source>
        <dbReference type="ARBA" id="ARBA00000900"/>
    </source>
</evidence>
<dbReference type="GO" id="GO:0016020">
    <property type="term" value="C:membrane"/>
    <property type="evidence" value="ECO:0007669"/>
    <property type="project" value="UniProtKB-SubCell"/>
</dbReference>
<dbReference type="Pfam" id="PF13639">
    <property type="entry name" value="zf-RING_2"/>
    <property type="match status" value="1"/>
</dbReference>
<evidence type="ECO:0000256" key="11">
    <source>
        <dbReference type="ARBA" id="ARBA00023136"/>
    </source>
</evidence>
<comment type="catalytic activity">
    <reaction evidence="1">
        <text>S-ubiquitinyl-[E2 ubiquitin-conjugating enzyme]-L-cysteine + [acceptor protein]-L-lysine = [E2 ubiquitin-conjugating enzyme]-L-cysteine + N(6)-ubiquitinyl-[acceptor protein]-L-lysine.</text>
        <dbReference type="EC" id="2.3.2.27"/>
    </reaction>
</comment>
<accession>A0A0G4PW05</accession>
<dbReference type="AlphaFoldDB" id="A0A0G4PW05"/>
<dbReference type="GO" id="GO:0006511">
    <property type="term" value="P:ubiquitin-dependent protein catabolic process"/>
    <property type="evidence" value="ECO:0007669"/>
    <property type="project" value="TreeGrafter"/>
</dbReference>
<keyword evidence="4" id="KW-0808">Transferase</keyword>
<dbReference type="EC" id="2.3.2.27" evidence="3"/>
<gene>
    <name evidence="15" type="ORF">PCAMFM013_S057g000003</name>
</gene>
<keyword evidence="11 13" id="KW-0472">Membrane</keyword>
<keyword evidence="16" id="KW-1185">Reference proteome</keyword>
<keyword evidence="9" id="KW-0862">Zinc</keyword>
<dbReference type="STRING" id="1429867.A0A0G4PW05"/>
<evidence type="ECO:0000259" key="14">
    <source>
        <dbReference type="PROSITE" id="PS50089"/>
    </source>
</evidence>
<keyword evidence="8" id="KW-0833">Ubl conjugation pathway</keyword>
<evidence type="ECO:0000256" key="6">
    <source>
        <dbReference type="ARBA" id="ARBA00022723"/>
    </source>
</evidence>
<protein>
    <recommendedName>
        <fullName evidence="3">RING-type E3 ubiquitin transferase</fullName>
        <ecNumber evidence="3">2.3.2.27</ecNumber>
    </recommendedName>
</protein>
<dbReference type="PROSITE" id="PS50089">
    <property type="entry name" value="ZF_RING_2"/>
    <property type="match status" value="1"/>
</dbReference>
<organism evidence="15 16">
    <name type="scientific">Penicillium camemberti (strain FM 013)</name>
    <dbReference type="NCBI Taxonomy" id="1429867"/>
    <lineage>
        <taxon>Eukaryota</taxon>
        <taxon>Fungi</taxon>
        <taxon>Dikarya</taxon>
        <taxon>Ascomycota</taxon>
        <taxon>Pezizomycotina</taxon>
        <taxon>Eurotiomycetes</taxon>
        <taxon>Eurotiomycetidae</taxon>
        <taxon>Eurotiales</taxon>
        <taxon>Aspergillaceae</taxon>
        <taxon>Penicillium</taxon>
    </lineage>
</organism>